<dbReference type="GO" id="GO:0007165">
    <property type="term" value="P:signal transduction"/>
    <property type="evidence" value="ECO:0007669"/>
    <property type="project" value="InterPro"/>
</dbReference>
<dbReference type="Pfam" id="PF07762">
    <property type="entry name" value="DUF1618"/>
    <property type="match status" value="1"/>
</dbReference>
<comment type="caution">
    <text evidence="2">The sequence shown here is derived from an EMBL/GenBank/DDBJ whole genome shotgun (WGS) entry which is preliminary data.</text>
</comment>
<organism evidence="2 3">
    <name type="scientific">Eragrostis curvula</name>
    <name type="common">weeping love grass</name>
    <dbReference type="NCBI Taxonomy" id="38414"/>
    <lineage>
        <taxon>Eukaryota</taxon>
        <taxon>Viridiplantae</taxon>
        <taxon>Streptophyta</taxon>
        <taxon>Embryophyta</taxon>
        <taxon>Tracheophyta</taxon>
        <taxon>Spermatophyta</taxon>
        <taxon>Magnoliopsida</taxon>
        <taxon>Liliopsida</taxon>
        <taxon>Poales</taxon>
        <taxon>Poaceae</taxon>
        <taxon>PACMAD clade</taxon>
        <taxon>Chloridoideae</taxon>
        <taxon>Eragrostideae</taxon>
        <taxon>Eragrostidinae</taxon>
        <taxon>Eragrostis</taxon>
    </lineage>
</organism>
<reference evidence="2 3" key="1">
    <citation type="journal article" date="2019" name="Sci. Rep.">
        <title>A high-quality genome of Eragrostis curvula grass provides insights into Poaceae evolution and supports new strategies to enhance forage quality.</title>
        <authorList>
            <person name="Carballo J."/>
            <person name="Santos B.A.C.M."/>
            <person name="Zappacosta D."/>
            <person name="Garbus I."/>
            <person name="Selva J.P."/>
            <person name="Gallo C.A."/>
            <person name="Diaz A."/>
            <person name="Albertini E."/>
            <person name="Caccamo M."/>
            <person name="Echenique V."/>
        </authorList>
    </citation>
    <scope>NUCLEOTIDE SEQUENCE [LARGE SCALE GENOMIC DNA]</scope>
    <source>
        <strain evidence="3">cv. Victoria</strain>
        <tissue evidence="2">Leaf</tissue>
    </source>
</reference>
<keyword evidence="3" id="KW-1185">Reference proteome</keyword>
<dbReference type="AlphaFoldDB" id="A0A5J9WB76"/>
<dbReference type="Proteomes" id="UP000324897">
    <property type="component" value="Chromosome 5"/>
</dbReference>
<sequence length="493" mass="55260">MDTASPSSPFVVVQSRVYIHQPPVVWGQRDKLGNEWAAVACDAKKAHGCGDHAQKLVEGITLYLRAVDYPDLTSALCIGLNADAAGSIEAELDAPRGGLEIKGALAVATRRLLVLLVMFRHRNHGDRCYYLIYDTTSESLDMVPYLPDHLKATYTLAAVPVDAADGHELAIMAQKFGIGRAVDRDRLCVCTPATRANPAASGAWRVEALRFPELPQPFSADETFSLGGMAFWADLSQGLVYCDLLDEGSVVDARFIELPDGYVVNYPYKPDSDRKEPETRRMTRTIGCAGSSVKFVCIDRRWALPGHETVKVWTLDLPRRRWVRDEGFPCPWKEFWKHVGFMDAKLGDVEPQFPTLMPDGALCLLLRWRNRVWGQRETCYICSFDIRSKRPVWFGLVYDYCNIGPCIVPCNFFTKCSLPSPSERKLPKILKQLPKRRPEHEADNDLHVINMSCSTVNDTKITACCDTDISKCTTAARATKGKEKYVIPAKRHK</sequence>
<dbReference type="InterPro" id="IPR011676">
    <property type="entry name" value="DUF1618"/>
</dbReference>
<proteinExistence type="predicted"/>
<dbReference type="PROSITE" id="PS50017">
    <property type="entry name" value="DEATH_DOMAIN"/>
    <property type="match status" value="1"/>
</dbReference>
<feature type="domain" description="Death" evidence="1">
    <location>
        <begin position="332"/>
        <end position="371"/>
    </location>
</feature>
<feature type="non-terminal residue" evidence="2">
    <location>
        <position position="1"/>
    </location>
</feature>
<dbReference type="EMBL" id="RWGY01000004">
    <property type="protein sequence ID" value="TVU44630.1"/>
    <property type="molecule type" value="Genomic_DNA"/>
</dbReference>
<name>A0A5J9WB76_9POAL</name>
<evidence type="ECO:0000313" key="2">
    <source>
        <dbReference type="EMBL" id="TVU44630.1"/>
    </source>
</evidence>
<dbReference type="PANTHER" id="PTHR33086:SF54">
    <property type="entry name" value="DUF1618 DOMAIN-CONTAINING PROTEIN"/>
    <property type="match status" value="1"/>
</dbReference>
<accession>A0A5J9WB76</accession>
<dbReference type="PANTHER" id="PTHR33086">
    <property type="entry name" value="OS05G0468200 PROTEIN-RELATED"/>
    <property type="match status" value="1"/>
</dbReference>
<gene>
    <name evidence="2" type="ORF">EJB05_04076</name>
</gene>
<protein>
    <recommendedName>
        <fullName evidence="1">Death domain-containing protein</fullName>
    </recommendedName>
</protein>
<dbReference type="InterPro" id="IPR000488">
    <property type="entry name" value="Death_dom"/>
</dbReference>
<dbReference type="Gramene" id="TVU44630">
    <property type="protein sequence ID" value="TVU44630"/>
    <property type="gene ID" value="EJB05_04076"/>
</dbReference>
<evidence type="ECO:0000259" key="1">
    <source>
        <dbReference type="PROSITE" id="PS50017"/>
    </source>
</evidence>
<dbReference type="OrthoDB" id="696847at2759"/>
<evidence type="ECO:0000313" key="3">
    <source>
        <dbReference type="Proteomes" id="UP000324897"/>
    </source>
</evidence>